<feature type="transmembrane region" description="Helical" evidence="1">
    <location>
        <begin position="59"/>
        <end position="78"/>
    </location>
</feature>
<proteinExistence type="predicted"/>
<sequence length="81" mass="8973">MVEASITMIVFPFTVITHSLGDTMNWTKIGHWLSIFLDVALIILVVMDALDMTSMFTKALLVMFLIGSAYRSAVELSSTSK</sequence>
<keyword evidence="1" id="KW-0472">Membrane</keyword>
<dbReference type="RefSeq" id="YP_010657572.1">
    <property type="nucleotide sequence ID" value="NC_070848.1"/>
</dbReference>
<keyword evidence="1" id="KW-0812">Transmembrane</keyword>
<dbReference type="GeneID" id="77933491"/>
<organism evidence="2 3">
    <name type="scientific">Vibrio phage BUCT194</name>
    <dbReference type="NCBI Taxonomy" id="2859072"/>
    <lineage>
        <taxon>Viruses</taxon>
        <taxon>Duplodnaviria</taxon>
        <taxon>Heunggongvirae</taxon>
        <taxon>Uroviricota</taxon>
        <taxon>Caudoviricetes</taxon>
        <taxon>Schitoviridae</taxon>
        <taxon>Varunavirus</taxon>
        <taxon>Varunavirus BUCT194</taxon>
    </lineage>
</organism>
<name>A0AAE9BP26_9CAUD</name>
<evidence type="ECO:0000313" key="3">
    <source>
        <dbReference type="Proteomes" id="UP000828026"/>
    </source>
</evidence>
<reference evidence="2 3" key="1">
    <citation type="submission" date="2021-06" db="EMBL/GenBank/DDBJ databases">
        <authorList>
            <person name="Chen R."/>
            <person name="Qin H."/>
            <person name="He S."/>
            <person name="Han P."/>
            <person name="Xu F."/>
            <person name="Sun H."/>
            <person name="Fan H."/>
            <person name="Tong Y."/>
        </authorList>
    </citation>
    <scope>NUCLEOTIDE SEQUENCE [LARGE SCALE GENOMIC DNA]</scope>
</reference>
<feature type="transmembrane region" description="Helical" evidence="1">
    <location>
        <begin position="29"/>
        <end position="47"/>
    </location>
</feature>
<dbReference type="KEGG" id="vg:77933491"/>
<accession>A0AAE9BP26</accession>
<dbReference type="EMBL" id="MZ447858">
    <property type="protein sequence ID" value="UAW01137.1"/>
    <property type="molecule type" value="Genomic_DNA"/>
</dbReference>
<evidence type="ECO:0000256" key="1">
    <source>
        <dbReference type="SAM" id="Phobius"/>
    </source>
</evidence>
<keyword evidence="3" id="KW-1185">Reference proteome</keyword>
<evidence type="ECO:0000313" key="2">
    <source>
        <dbReference type="EMBL" id="UAW01137.1"/>
    </source>
</evidence>
<keyword evidence="1" id="KW-1133">Transmembrane helix</keyword>
<dbReference type="Proteomes" id="UP000828026">
    <property type="component" value="Segment"/>
</dbReference>
<protein>
    <submittedName>
        <fullName evidence="2">Uncharacterized protein</fullName>
    </submittedName>
</protein>